<sequence>MEEEFNCNHGLSVVMLKLELSDVCIGVGVGVENLSASDSTSEMNQRRMKPWWIIKNNTAGDNKTMHMTARIPQVQYETERLSRGLSSGRLSLFTDPYSGLQCIRGFLSLVSISPAWRGGTVQSAGRQLYSLYHKHSLTKSLEAGSNSCPPGN</sequence>
<evidence type="ECO:0000313" key="2">
    <source>
        <dbReference type="EMBL" id="JAT21279.1"/>
    </source>
</evidence>
<protein>
    <submittedName>
        <fullName evidence="1">Uncharacterized protein</fullName>
    </submittedName>
</protein>
<gene>
    <name evidence="2" type="ORF">g.3638</name>
    <name evidence="1" type="ORF">g.3640</name>
</gene>
<organism evidence="1">
    <name type="scientific">Graphocephala atropunctata</name>
    <dbReference type="NCBI Taxonomy" id="36148"/>
    <lineage>
        <taxon>Eukaryota</taxon>
        <taxon>Metazoa</taxon>
        <taxon>Ecdysozoa</taxon>
        <taxon>Arthropoda</taxon>
        <taxon>Hexapoda</taxon>
        <taxon>Insecta</taxon>
        <taxon>Pterygota</taxon>
        <taxon>Neoptera</taxon>
        <taxon>Paraneoptera</taxon>
        <taxon>Hemiptera</taxon>
        <taxon>Auchenorrhyncha</taxon>
        <taxon>Membracoidea</taxon>
        <taxon>Cicadellidae</taxon>
        <taxon>Cicadellinae</taxon>
        <taxon>Cicadellini</taxon>
        <taxon>Graphocephala</taxon>
    </lineage>
</organism>
<evidence type="ECO:0000313" key="1">
    <source>
        <dbReference type="EMBL" id="JAT12458.1"/>
    </source>
</evidence>
<name>A0A1B6KLY4_9HEMI</name>
<reference evidence="1" key="1">
    <citation type="submission" date="2015-11" db="EMBL/GenBank/DDBJ databases">
        <title>De novo transcriptome assembly of four potential Pierce s Disease insect vectors from Arizona vineyards.</title>
        <authorList>
            <person name="Tassone E.E."/>
        </authorList>
    </citation>
    <scope>NUCLEOTIDE SEQUENCE</scope>
</reference>
<feature type="non-terminal residue" evidence="1">
    <location>
        <position position="152"/>
    </location>
</feature>
<dbReference type="EMBL" id="GEBQ01027519">
    <property type="protein sequence ID" value="JAT12458.1"/>
    <property type="molecule type" value="Transcribed_RNA"/>
</dbReference>
<proteinExistence type="predicted"/>
<dbReference type="AlphaFoldDB" id="A0A1B6KLY4"/>
<dbReference type="EMBL" id="GEBQ01018698">
    <property type="protein sequence ID" value="JAT21279.1"/>
    <property type="molecule type" value="Transcribed_RNA"/>
</dbReference>
<accession>A0A1B6KLY4</accession>